<evidence type="ECO:0000256" key="1">
    <source>
        <dbReference type="SAM" id="MobiDB-lite"/>
    </source>
</evidence>
<gene>
    <name evidence="2" type="ORF">ZYGR_0AS00830</name>
</gene>
<dbReference type="OrthoDB" id="10371863at2759"/>
<dbReference type="Proteomes" id="UP000187013">
    <property type="component" value="Unassembled WGS sequence"/>
</dbReference>
<sequence>MGNKIMLDRSNRDSNSNSRKSSSRLRADPLSMGIKPSCHSLSQSQVSNHFYGPKTSSENLISYGFVADKVLQRCKLLTYPGNPIEDPIYPNCEVTLPQSVMRLKKIDAARDKSKNFRPIHSYLCKGEGLFLDDLASSSDKGSRSGGYSHNENVMDNNDKINRWIESLPIFETNNNEWKSYCYYSDFAPNWETVDSGKTDGKKTYLCQ</sequence>
<dbReference type="AlphaFoldDB" id="A0A1Q3AGG2"/>
<reference evidence="2 3" key="1">
    <citation type="submission" date="2016-08" db="EMBL/GenBank/DDBJ databases">
        <title>Draft genome sequence of allopolyploid Zygosaccharomyces rouxii.</title>
        <authorList>
            <person name="Watanabe J."/>
            <person name="Uehara K."/>
            <person name="Mogi Y."/>
            <person name="Tsukioka Y."/>
        </authorList>
    </citation>
    <scope>NUCLEOTIDE SEQUENCE [LARGE SCALE GENOMIC DNA]</scope>
    <source>
        <strain evidence="2 3">NBRC 110957</strain>
    </source>
</reference>
<comment type="caution">
    <text evidence="2">The sequence shown here is derived from an EMBL/GenBank/DDBJ whole genome shotgun (WGS) entry which is preliminary data.</text>
</comment>
<accession>A0A1Q3AGG2</accession>
<feature type="compositionally biased region" description="Basic and acidic residues" evidence="1">
    <location>
        <begin position="1"/>
        <end position="12"/>
    </location>
</feature>
<evidence type="ECO:0000313" key="3">
    <source>
        <dbReference type="Proteomes" id="UP000187013"/>
    </source>
</evidence>
<evidence type="ECO:0000313" key="2">
    <source>
        <dbReference type="EMBL" id="GAV54761.1"/>
    </source>
</evidence>
<proteinExistence type="predicted"/>
<feature type="region of interest" description="Disordered" evidence="1">
    <location>
        <begin position="1"/>
        <end position="30"/>
    </location>
</feature>
<dbReference type="EMBL" id="BDGX01000045">
    <property type="protein sequence ID" value="GAV54761.1"/>
    <property type="molecule type" value="Genomic_DNA"/>
</dbReference>
<name>A0A1Q3AGG2_ZYGRO</name>
<organism evidence="2 3">
    <name type="scientific">Zygosaccharomyces rouxii</name>
    <dbReference type="NCBI Taxonomy" id="4956"/>
    <lineage>
        <taxon>Eukaryota</taxon>
        <taxon>Fungi</taxon>
        <taxon>Dikarya</taxon>
        <taxon>Ascomycota</taxon>
        <taxon>Saccharomycotina</taxon>
        <taxon>Saccharomycetes</taxon>
        <taxon>Saccharomycetales</taxon>
        <taxon>Saccharomycetaceae</taxon>
        <taxon>Zygosaccharomyces</taxon>
    </lineage>
</organism>
<protein>
    <submittedName>
        <fullName evidence="2">Uncharacterized protein</fullName>
    </submittedName>
</protein>